<protein>
    <submittedName>
        <fullName evidence="7">Branched-chain amino acid transport system ATP-binding protein</fullName>
    </submittedName>
</protein>
<dbReference type="InterPro" id="IPR003439">
    <property type="entry name" value="ABC_transporter-like_ATP-bd"/>
</dbReference>
<keyword evidence="8" id="KW-1185">Reference proteome</keyword>
<dbReference type="RefSeq" id="WP_086865221.1">
    <property type="nucleotide sequence ID" value="NZ_JADBEG010000001.1"/>
</dbReference>
<dbReference type="Pfam" id="PF00005">
    <property type="entry name" value="ABC_tran"/>
    <property type="match status" value="1"/>
</dbReference>
<evidence type="ECO:0000313" key="8">
    <source>
        <dbReference type="Proteomes" id="UP000631670"/>
    </source>
</evidence>
<keyword evidence="2" id="KW-0813">Transport</keyword>
<evidence type="ECO:0000259" key="6">
    <source>
        <dbReference type="PROSITE" id="PS50893"/>
    </source>
</evidence>
<keyword evidence="5" id="KW-0029">Amino-acid transport</keyword>
<dbReference type="GO" id="GO:0005524">
    <property type="term" value="F:ATP binding"/>
    <property type="evidence" value="ECO:0007669"/>
    <property type="project" value="UniProtKB-KW"/>
</dbReference>
<evidence type="ECO:0000256" key="1">
    <source>
        <dbReference type="ARBA" id="ARBA00005417"/>
    </source>
</evidence>
<dbReference type="SMART" id="SM00382">
    <property type="entry name" value="AAA"/>
    <property type="match status" value="1"/>
</dbReference>
<evidence type="ECO:0000256" key="4">
    <source>
        <dbReference type="ARBA" id="ARBA00022840"/>
    </source>
</evidence>
<gene>
    <name evidence="7" type="ORF">H4696_001219</name>
</gene>
<evidence type="ECO:0000256" key="5">
    <source>
        <dbReference type="ARBA" id="ARBA00022970"/>
    </source>
</evidence>
<reference evidence="7 8" key="1">
    <citation type="submission" date="2020-10" db="EMBL/GenBank/DDBJ databases">
        <title>Sequencing the genomes of 1000 actinobacteria strains.</title>
        <authorList>
            <person name="Klenk H.-P."/>
        </authorList>
    </citation>
    <scope>NUCLEOTIDE SEQUENCE [LARGE SCALE GENOMIC DNA]</scope>
    <source>
        <strain evidence="7 8">DSM 44653</strain>
    </source>
</reference>
<organism evidence="7 8">
    <name type="scientific">Amycolatopsis lexingtonensis</name>
    <dbReference type="NCBI Taxonomy" id="218822"/>
    <lineage>
        <taxon>Bacteria</taxon>
        <taxon>Bacillati</taxon>
        <taxon>Actinomycetota</taxon>
        <taxon>Actinomycetes</taxon>
        <taxon>Pseudonocardiales</taxon>
        <taxon>Pseudonocardiaceae</taxon>
        <taxon>Amycolatopsis</taxon>
    </lineage>
</organism>
<dbReference type="PANTHER" id="PTHR43820:SF4">
    <property type="entry name" value="HIGH-AFFINITY BRANCHED-CHAIN AMINO ACID TRANSPORT ATP-BINDING PROTEIN LIVF"/>
    <property type="match status" value="1"/>
</dbReference>
<dbReference type="Proteomes" id="UP000631670">
    <property type="component" value="Unassembled WGS sequence"/>
</dbReference>
<dbReference type="PROSITE" id="PS50893">
    <property type="entry name" value="ABC_TRANSPORTER_2"/>
    <property type="match status" value="1"/>
</dbReference>
<sequence length="235" mass="24728">MLRRTFTSAPVRALVLEDADIGYGQMVVLRGVGFTVGAGECAGVLGPNGAGKTTLLSCLAGVLGPGRGSVIGLTGDGERVDLTRAGPEARRFAGISFVPEGRRIFPRLTVAETLRFAHEALRRPRAAADEAIEEVYTRFPSLAGRRHVAAGMLSGGEQQMLSLARAMAGDPSVLLVDEPFMGLAPKVVDELIGYFRELRATGVTLVVADESATTIDQLGPERTLDVRDLPTAVGG</sequence>
<proteinExistence type="inferred from homology"/>
<dbReference type="PROSITE" id="PS00211">
    <property type="entry name" value="ABC_TRANSPORTER_1"/>
    <property type="match status" value="1"/>
</dbReference>
<accession>A0ABR9HT65</accession>
<evidence type="ECO:0000313" key="7">
    <source>
        <dbReference type="EMBL" id="MBE1494119.1"/>
    </source>
</evidence>
<dbReference type="EMBL" id="JADBEG010000001">
    <property type="protein sequence ID" value="MBE1494119.1"/>
    <property type="molecule type" value="Genomic_DNA"/>
</dbReference>
<dbReference type="InterPro" id="IPR052156">
    <property type="entry name" value="BCAA_Transport_ATP-bd_LivF"/>
</dbReference>
<keyword evidence="4 7" id="KW-0067">ATP-binding</keyword>
<comment type="similarity">
    <text evidence="1">Belongs to the ABC transporter superfamily.</text>
</comment>
<dbReference type="Gene3D" id="3.40.50.300">
    <property type="entry name" value="P-loop containing nucleotide triphosphate hydrolases"/>
    <property type="match status" value="1"/>
</dbReference>
<dbReference type="InterPro" id="IPR003593">
    <property type="entry name" value="AAA+_ATPase"/>
</dbReference>
<evidence type="ECO:0000256" key="2">
    <source>
        <dbReference type="ARBA" id="ARBA00022448"/>
    </source>
</evidence>
<name>A0ABR9HT65_9PSEU</name>
<evidence type="ECO:0000256" key="3">
    <source>
        <dbReference type="ARBA" id="ARBA00022741"/>
    </source>
</evidence>
<feature type="domain" description="ABC transporter" evidence="6">
    <location>
        <begin position="14"/>
        <end position="235"/>
    </location>
</feature>
<dbReference type="InterPro" id="IPR017871">
    <property type="entry name" value="ABC_transporter-like_CS"/>
</dbReference>
<dbReference type="PANTHER" id="PTHR43820">
    <property type="entry name" value="HIGH-AFFINITY BRANCHED-CHAIN AMINO ACID TRANSPORT ATP-BINDING PROTEIN LIVF"/>
    <property type="match status" value="1"/>
</dbReference>
<dbReference type="InterPro" id="IPR027417">
    <property type="entry name" value="P-loop_NTPase"/>
</dbReference>
<comment type="caution">
    <text evidence="7">The sequence shown here is derived from an EMBL/GenBank/DDBJ whole genome shotgun (WGS) entry which is preliminary data.</text>
</comment>
<dbReference type="SUPFAM" id="SSF52540">
    <property type="entry name" value="P-loop containing nucleoside triphosphate hydrolases"/>
    <property type="match status" value="1"/>
</dbReference>
<keyword evidence="3" id="KW-0547">Nucleotide-binding</keyword>